<dbReference type="AlphaFoldDB" id="A0AAU9U681"/>
<evidence type="ECO:0000313" key="1">
    <source>
        <dbReference type="EMBL" id="CAH2094586.1"/>
    </source>
</evidence>
<proteinExistence type="predicted"/>
<dbReference type="EMBL" id="CAKOGL010000014">
    <property type="protein sequence ID" value="CAH2094586.1"/>
    <property type="molecule type" value="Genomic_DNA"/>
</dbReference>
<dbReference type="Proteomes" id="UP001153954">
    <property type="component" value="Unassembled WGS sequence"/>
</dbReference>
<keyword evidence="2" id="KW-1185">Reference proteome</keyword>
<reference evidence="1" key="1">
    <citation type="submission" date="2022-03" db="EMBL/GenBank/DDBJ databases">
        <authorList>
            <person name="Tunstrom K."/>
        </authorList>
    </citation>
    <scope>NUCLEOTIDE SEQUENCE</scope>
</reference>
<name>A0AAU9U681_EUPED</name>
<accession>A0AAU9U681</accession>
<evidence type="ECO:0000313" key="2">
    <source>
        <dbReference type="Proteomes" id="UP001153954"/>
    </source>
</evidence>
<sequence>MRPEAATVTYCQVLRSAAEKVNLTDVGIVGGLKMRIVATGARLLELPKGHEPEVVERFTRELRTALYDVASVIQSTKYASIHITGLDDSVTPQMVAAVVAKAGQIDAGAVKVGEVTVGPGGMGVVLVKCPIAVAKTIAGVGRLLVGWSSARVQVMEQRALRYFMCIWLGHTRPTCPTAADRGKMCYRCGIERSSGRGATVGYTDVASAMAFYRVPSWDRPCGTLFSTGCCGRLYRPG</sequence>
<protein>
    <submittedName>
        <fullName evidence="1">Uncharacterized protein</fullName>
    </submittedName>
</protein>
<gene>
    <name evidence="1" type="ORF">EEDITHA_LOCUS10140</name>
</gene>
<comment type="caution">
    <text evidence="1">The sequence shown here is derived from an EMBL/GenBank/DDBJ whole genome shotgun (WGS) entry which is preliminary data.</text>
</comment>
<organism evidence="1 2">
    <name type="scientific">Euphydryas editha</name>
    <name type="common">Edith's checkerspot</name>
    <dbReference type="NCBI Taxonomy" id="104508"/>
    <lineage>
        <taxon>Eukaryota</taxon>
        <taxon>Metazoa</taxon>
        <taxon>Ecdysozoa</taxon>
        <taxon>Arthropoda</taxon>
        <taxon>Hexapoda</taxon>
        <taxon>Insecta</taxon>
        <taxon>Pterygota</taxon>
        <taxon>Neoptera</taxon>
        <taxon>Endopterygota</taxon>
        <taxon>Lepidoptera</taxon>
        <taxon>Glossata</taxon>
        <taxon>Ditrysia</taxon>
        <taxon>Papilionoidea</taxon>
        <taxon>Nymphalidae</taxon>
        <taxon>Nymphalinae</taxon>
        <taxon>Euphydryas</taxon>
    </lineage>
</organism>